<name>A0ABN2SUX1_9MICO</name>
<organism evidence="1 2">
    <name type="scientific">Microbacterium pumilum</name>
    <dbReference type="NCBI Taxonomy" id="344165"/>
    <lineage>
        <taxon>Bacteria</taxon>
        <taxon>Bacillati</taxon>
        <taxon>Actinomycetota</taxon>
        <taxon>Actinomycetes</taxon>
        <taxon>Micrococcales</taxon>
        <taxon>Microbacteriaceae</taxon>
        <taxon>Microbacterium</taxon>
    </lineage>
</organism>
<dbReference type="Proteomes" id="UP001500326">
    <property type="component" value="Unassembled WGS sequence"/>
</dbReference>
<evidence type="ECO:0000313" key="1">
    <source>
        <dbReference type="EMBL" id="GAA1992854.1"/>
    </source>
</evidence>
<keyword evidence="2" id="KW-1185">Reference proteome</keyword>
<evidence type="ECO:0000313" key="2">
    <source>
        <dbReference type="Proteomes" id="UP001500326"/>
    </source>
</evidence>
<reference evidence="1 2" key="1">
    <citation type="journal article" date="2019" name="Int. J. Syst. Evol. Microbiol.">
        <title>The Global Catalogue of Microorganisms (GCM) 10K type strain sequencing project: providing services to taxonomists for standard genome sequencing and annotation.</title>
        <authorList>
            <consortium name="The Broad Institute Genomics Platform"/>
            <consortium name="The Broad Institute Genome Sequencing Center for Infectious Disease"/>
            <person name="Wu L."/>
            <person name="Ma J."/>
        </authorList>
    </citation>
    <scope>NUCLEOTIDE SEQUENCE [LARGE SCALE GENOMIC DNA]</scope>
    <source>
        <strain evidence="1 2">JCM 14902</strain>
    </source>
</reference>
<accession>A0ABN2SUX1</accession>
<sequence>MSEYELSELGPVDYLVIEFPEGHQNFTGEIAEELLNLVDAGTIRVIDAIILTKDEDGAVDAVELSDAGDLGPLVQLEAQLAELLAVEDVAHLANAMDPGSVAGVLVYENLWAAPFASAARRAGGQLIANGRIPIQAIIASLEADEELETTGA</sequence>
<protein>
    <recommendedName>
        <fullName evidence="3">DUF1269 domain-containing protein</fullName>
    </recommendedName>
</protein>
<dbReference type="EMBL" id="BAAAOH010000001">
    <property type="protein sequence ID" value="GAA1992854.1"/>
    <property type="molecule type" value="Genomic_DNA"/>
</dbReference>
<proteinExistence type="predicted"/>
<gene>
    <name evidence="1" type="ORF">GCM10009777_30450</name>
</gene>
<dbReference type="InterPro" id="IPR046288">
    <property type="entry name" value="DUF6325"/>
</dbReference>
<evidence type="ECO:0008006" key="3">
    <source>
        <dbReference type="Google" id="ProtNLM"/>
    </source>
</evidence>
<comment type="caution">
    <text evidence="1">The sequence shown here is derived from an EMBL/GenBank/DDBJ whole genome shotgun (WGS) entry which is preliminary data.</text>
</comment>
<dbReference type="RefSeq" id="WP_344064089.1">
    <property type="nucleotide sequence ID" value="NZ_BAAAOH010000001.1"/>
</dbReference>
<dbReference type="Pfam" id="PF19850">
    <property type="entry name" value="DUF6325"/>
    <property type="match status" value="1"/>
</dbReference>